<reference evidence="5 6" key="1">
    <citation type="submission" date="2019-06" db="EMBL/GenBank/DDBJ databases">
        <authorList>
            <person name="Li F."/>
        </authorList>
    </citation>
    <scope>NUCLEOTIDE SEQUENCE [LARGE SCALE GENOMIC DNA]</scope>
    <source>
        <strain evidence="5 6">10F1D-1</strain>
    </source>
</reference>
<evidence type="ECO:0000256" key="2">
    <source>
        <dbReference type="SAM" id="Phobius"/>
    </source>
</evidence>
<name>A0A506Y4B9_9MICO</name>
<keyword evidence="2" id="KW-1133">Transmembrane helix</keyword>
<dbReference type="PROSITE" id="PS51786">
    <property type="entry name" value="LON_PROTEOLYTIC"/>
    <property type="match status" value="1"/>
</dbReference>
<keyword evidence="6" id="KW-1185">Reference proteome</keyword>
<feature type="transmembrane region" description="Helical" evidence="2">
    <location>
        <begin position="24"/>
        <end position="43"/>
    </location>
</feature>
<dbReference type="InterPro" id="IPR027065">
    <property type="entry name" value="Lon_Prtase"/>
</dbReference>
<feature type="active site" evidence="1">
    <location>
        <position position="269"/>
    </location>
</feature>
<comment type="catalytic activity">
    <reaction evidence="1">
        <text>Hydrolysis of proteins in presence of ATP.</text>
        <dbReference type="EC" id="3.4.21.53"/>
    </reaction>
</comment>
<keyword evidence="1" id="KW-0720">Serine protease</keyword>
<dbReference type="GO" id="GO:0004176">
    <property type="term" value="F:ATP-dependent peptidase activity"/>
    <property type="evidence" value="ECO:0007669"/>
    <property type="project" value="UniProtKB-UniRule"/>
</dbReference>
<dbReference type="InterPro" id="IPR014721">
    <property type="entry name" value="Ribsml_uS5_D2-typ_fold_subgr"/>
</dbReference>
<keyword evidence="2" id="KW-0472">Membrane</keyword>
<dbReference type="Gene3D" id="3.30.230.10">
    <property type="match status" value="1"/>
</dbReference>
<dbReference type="GO" id="GO:0030163">
    <property type="term" value="P:protein catabolic process"/>
    <property type="evidence" value="ECO:0007669"/>
    <property type="project" value="InterPro"/>
</dbReference>
<dbReference type="RefSeq" id="WP_141163226.1">
    <property type="nucleotide sequence ID" value="NZ_VHQG01000002.1"/>
</dbReference>
<dbReference type="AlphaFoldDB" id="A0A506Y4B9"/>
<dbReference type="Proteomes" id="UP000316252">
    <property type="component" value="Unassembled WGS sequence"/>
</dbReference>
<dbReference type="Pfam" id="PF05362">
    <property type="entry name" value="Lon_C"/>
    <property type="match status" value="1"/>
</dbReference>
<keyword evidence="1" id="KW-0378">Hydrolase</keyword>
<dbReference type="PANTHER" id="PTHR10046">
    <property type="entry name" value="ATP DEPENDENT LON PROTEASE FAMILY MEMBER"/>
    <property type="match status" value="1"/>
</dbReference>
<feature type="domain" description="PDZ" evidence="3">
    <location>
        <begin position="139"/>
        <end position="221"/>
    </location>
</feature>
<dbReference type="OrthoDB" id="2356897at2"/>
<evidence type="ECO:0000259" key="3">
    <source>
        <dbReference type="PROSITE" id="PS50106"/>
    </source>
</evidence>
<evidence type="ECO:0000259" key="4">
    <source>
        <dbReference type="PROSITE" id="PS51786"/>
    </source>
</evidence>
<dbReference type="GO" id="GO:0004252">
    <property type="term" value="F:serine-type endopeptidase activity"/>
    <property type="evidence" value="ECO:0007669"/>
    <property type="project" value="UniProtKB-UniRule"/>
</dbReference>
<dbReference type="GO" id="GO:0006508">
    <property type="term" value="P:proteolysis"/>
    <property type="evidence" value="ECO:0007669"/>
    <property type="project" value="UniProtKB-KW"/>
</dbReference>
<dbReference type="SUPFAM" id="SSF54211">
    <property type="entry name" value="Ribosomal protein S5 domain 2-like"/>
    <property type="match status" value="1"/>
</dbReference>
<dbReference type="Pfam" id="PF13180">
    <property type="entry name" value="PDZ_2"/>
    <property type="match status" value="1"/>
</dbReference>
<dbReference type="EC" id="3.4.21.53" evidence="1"/>
<dbReference type="EMBL" id="VHQG01000002">
    <property type="protein sequence ID" value="TPW75868.1"/>
    <property type="molecule type" value="Genomic_DNA"/>
</dbReference>
<evidence type="ECO:0000256" key="1">
    <source>
        <dbReference type="PROSITE-ProRule" id="PRU01122"/>
    </source>
</evidence>
<evidence type="ECO:0000313" key="6">
    <source>
        <dbReference type="Proteomes" id="UP000316252"/>
    </source>
</evidence>
<dbReference type="SUPFAM" id="SSF50156">
    <property type="entry name" value="PDZ domain-like"/>
    <property type="match status" value="1"/>
</dbReference>
<dbReference type="InterPro" id="IPR008269">
    <property type="entry name" value="Lon_proteolytic"/>
</dbReference>
<evidence type="ECO:0000313" key="5">
    <source>
        <dbReference type="EMBL" id="TPW75868.1"/>
    </source>
</evidence>
<dbReference type="PROSITE" id="PS50106">
    <property type="entry name" value="PDZ"/>
    <property type="match status" value="1"/>
</dbReference>
<dbReference type="SMART" id="SM00228">
    <property type="entry name" value="PDZ"/>
    <property type="match status" value="1"/>
</dbReference>
<gene>
    <name evidence="5" type="ORF">FJ657_08395</name>
</gene>
<dbReference type="GO" id="GO:0005524">
    <property type="term" value="F:ATP binding"/>
    <property type="evidence" value="ECO:0007669"/>
    <property type="project" value="InterPro"/>
</dbReference>
<comment type="caution">
    <text evidence="5">The sequence shown here is derived from an EMBL/GenBank/DDBJ whole genome shotgun (WGS) entry which is preliminary data.</text>
</comment>
<dbReference type="InterPro" id="IPR020568">
    <property type="entry name" value="Ribosomal_Su5_D2-typ_SF"/>
</dbReference>
<dbReference type="InterPro" id="IPR036034">
    <property type="entry name" value="PDZ_sf"/>
</dbReference>
<comment type="similarity">
    <text evidence="1">Belongs to the peptidase S16 family.</text>
</comment>
<sequence length="376" mass="38752">MTFFADQPAPAPAPRPRRRAPRSVVVGWALLVLGVVGTLVVGMTPAPYVIERPGPVYDTLGSQKVDGRSTPLISVDGAKTYPTSGQLDLLTVNILGSREQRLNWVDIALAWFDPAEAVVPLESIYPEGVSDKEVDEQSAVEMQNSQQEAIAAALRSLDYDVQGAVTVAGVQKGSPADGKLKADDVVVSADGTAVGDLDALRDVITKHGDGSAVSLVVRRGGVERTIEVVPAATKAADGSDTVAVGVYTAIEYTFPIDVELKLDKVGGPSAGMMFALGIVDKLTPGAMTGGEHIAGTGTIDAAGDVGAIGGIRQKMYGAQRAGATFFLAPRSNCDEVVGHIPSGLTVYSVSTLKQAETAVAAIASGKGRSALPTCAG</sequence>
<feature type="active site" evidence="1">
    <location>
        <position position="314"/>
    </location>
</feature>
<dbReference type="InterPro" id="IPR001478">
    <property type="entry name" value="PDZ"/>
</dbReference>
<accession>A0A506Y4B9</accession>
<organism evidence="5 6">
    <name type="scientific">Schumannella soli</name>
    <dbReference type="NCBI Taxonomy" id="2590779"/>
    <lineage>
        <taxon>Bacteria</taxon>
        <taxon>Bacillati</taxon>
        <taxon>Actinomycetota</taxon>
        <taxon>Actinomycetes</taxon>
        <taxon>Micrococcales</taxon>
        <taxon>Microbacteriaceae</taxon>
        <taxon>Schumannella</taxon>
    </lineage>
</organism>
<keyword evidence="1" id="KW-0645">Protease</keyword>
<protein>
    <recommendedName>
        <fullName evidence="1">endopeptidase La</fullName>
        <ecNumber evidence="1">3.4.21.53</ecNumber>
    </recommendedName>
</protein>
<feature type="domain" description="Lon proteolytic" evidence="4">
    <location>
        <begin position="265"/>
        <end position="362"/>
    </location>
</feature>
<proteinExistence type="inferred from homology"/>
<keyword evidence="2" id="KW-0812">Transmembrane</keyword>